<protein>
    <recommendedName>
        <fullName evidence="4">AzlD domain-containing protein</fullName>
    </recommendedName>
</protein>
<dbReference type="RefSeq" id="WP_284189837.1">
    <property type="nucleotide sequence ID" value="NZ_BSPX01000123.1"/>
</dbReference>
<dbReference type="Pfam" id="PF05437">
    <property type="entry name" value="AzlD"/>
    <property type="match status" value="1"/>
</dbReference>
<accession>A0ABQ6FHG8</accession>
<name>A0ABQ6FHG8_9RHOO</name>
<comment type="caution">
    <text evidence="2">The sequence shown here is derived from an EMBL/GenBank/DDBJ whole genome shotgun (WGS) entry which is preliminary data.</text>
</comment>
<gene>
    <name evidence="2" type="ORF">GCM10007933_41540</name>
</gene>
<feature type="transmembrane region" description="Helical" evidence="1">
    <location>
        <begin position="82"/>
        <end position="103"/>
    </location>
</feature>
<organism evidence="2 3">
    <name type="scientific">Zoogloea oryzae</name>
    <dbReference type="NCBI Taxonomy" id="310767"/>
    <lineage>
        <taxon>Bacteria</taxon>
        <taxon>Pseudomonadati</taxon>
        <taxon>Pseudomonadota</taxon>
        <taxon>Betaproteobacteria</taxon>
        <taxon>Rhodocyclales</taxon>
        <taxon>Zoogloeaceae</taxon>
        <taxon>Zoogloea</taxon>
    </lineage>
</organism>
<proteinExistence type="predicted"/>
<evidence type="ECO:0000313" key="3">
    <source>
        <dbReference type="Proteomes" id="UP001157167"/>
    </source>
</evidence>
<keyword evidence="1" id="KW-0812">Transmembrane</keyword>
<dbReference type="Proteomes" id="UP001157167">
    <property type="component" value="Unassembled WGS sequence"/>
</dbReference>
<keyword evidence="1" id="KW-0472">Membrane</keyword>
<keyword evidence="1" id="KW-1133">Transmembrane helix</keyword>
<feature type="transmembrane region" description="Helical" evidence="1">
    <location>
        <begin position="6"/>
        <end position="28"/>
    </location>
</feature>
<keyword evidence="3" id="KW-1185">Reference proteome</keyword>
<reference evidence="3" key="1">
    <citation type="journal article" date="2019" name="Int. J. Syst. Evol. Microbiol.">
        <title>The Global Catalogue of Microorganisms (GCM) 10K type strain sequencing project: providing services to taxonomists for standard genome sequencing and annotation.</title>
        <authorList>
            <consortium name="The Broad Institute Genomics Platform"/>
            <consortium name="The Broad Institute Genome Sequencing Center for Infectious Disease"/>
            <person name="Wu L."/>
            <person name="Ma J."/>
        </authorList>
    </citation>
    <scope>NUCLEOTIDE SEQUENCE [LARGE SCALE GENOMIC DNA]</scope>
    <source>
        <strain evidence="3">NBRC 102407</strain>
    </source>
</reference>
<evidence type="ECO:0000256" key="1">
    <source>
        <dbReference type="SAM" id="Phobius"/>
    </source>
</evidence>
<evidence type="ECO:0008006" key="4">
    <source>
        <dbReference type="Google" id="ProtNLM"/>
    </source>
</evidence>
<evidence type="ECO:0000313" key="2">
    <source>
        <dbReference type="EMBL" id="GLT24662.1"/>
    </source>
</evidence>
<dbReference type="EMBL" id="BSPX01000123">
    <property type="protein sequence ID" value="GLT24662.1"/>
    <property type="molecule type" value="Genomic_DNA"/>
</dbReference>
<dbReference type="InterPro" id="IPR008407">
    <property type="entry name" value="Brnchd-chn_aa_trnsp_AzlD"/>
</dbReference>
<sequence length="107" mass="11372">MTTGALVGLLVTVGIVTFLYRYAMIGLFAGRRLPGWLHALCRHIAPASFAALTAGELFIHGGEVVLSLMAPKPWAALVATLVAWRTGSVLATIGVGMAALYCFKWLL</sequence>